<dbReference type="AlphaFoldDB" id="A0A6A3NW25"/>
<proteinExistence type="predicted"/>
<accession>A0A6A3NW25</accession>
<evidence type="ECO:0008006" key="3">
    <source>
        <dbReference type="Google" id="ProtNLM"/>
    </source>
</evidence>
<evidence type="ECO:0000313" key="2">
    <source>
        <dbReference type="Proteomes" id="UP000429607"/>
    </source>
</evidence>
<protein>
    <recommendedName>
        <fullName evidence="3">No apical meristem-associated C-terminal domain-containing protein</fullName>
    </recommendedName>
</protein>
<comment type="caution">
    <text evidence="1">The sequence shown here is derived from an EMBL/GenBank/DDBJ whole genome shotgun (WGS) entry which is preliminary data.</text>
</comment>
<dbReference type="Proteomes" id="UP000429607">
    <property type="component" value="Unassembled WGS sequence"/>
</dbReference>
<name>A0A6A3NW25_9STRA</name>
<reference evidence="1 2" key="1">
    <citation type="submission" date="2018-09" db="EMBL/GenBank/DDBJ databases">
        <title>Genomic investigation of the strawberry pathogen Phytophthora fragariae indicates pathogenicity is determined by transcriptional variation in three key races.</title>
        <authorList>
            <person name="Adams T.M."/>
            <person name="Armitage A.D."/>
            <person name="Sobczyk M.K."/>
            <person name="Bates H.J."/>
            <person name="Dunwell J.M."/>
            <person name="Nellist C.F."/>
            <person name="Harrison R.J."/>
        </authorList>
    </citation>
    <scope>NUCLEOTIDE SEQUENCE [LARGE SCALE GENOMIC DNA]</scope>
    <source>
        <strain evidence="1 2">SCRP249</strain>
    </source>
</reference>
<evidence type="ECO:0000313" key="1">
    <source>
        <dbReference type="EMBL" id="KAE9045448.1"/>
    </source>
</evidence>
<organism evidence="1 2">
    <name type="scientific">Phytophthora rubi</name>
    <dbReference type="NCBI Taxonomy" id="129364"/>
    <lineage>
        <taxon>Eukaryota</taxon>
        <taxon>Sar</taxon>
        <taxon>Stramenopiles</taxon>
        <taxon>Oomycota</taxon>
        <taxon>Peronosporomycetes</taxon>
        <taxon>Peronosporales</taxon>
        <taxon>Peronosporaceae</taxon>
        <taxon>Phytophthora</taxon>
    </lineage>
</organism>
<gene>
    <name evidence="1" type="ORF">PR001_g4955</name>
</gene>
<dbReference type="EMBL" id="QXFV01000213">
    <property type="protein sequence ID" value="KAE9045448.1"/>
    <property type="molecule type" value="Genomic_DNA"/>
</dbReference>
<sequence>MKEQLSVTKKKIKLMEEQSEMAIMTASASQLTQHGSEYVLLRQKRKLEEYKRQIELERDNGDSI</sequence>